<reference evidence="9 10" key="1">
    <citation type="submission" date="2017-06" db="EMBL/GenBank/DDBJ databases">
        <authorList>
            <consortium name="Pathogen Informatics"/>
        </authorList>
    </citation>
    <scope>NUCLEOTIDE SEQUENCE [LARGE SCALE GENOMIC DNA]</scope>
    <source>
        <strain evidence="9 10">NCTC12149</strain>
    </source>
</reference>
<dbReference type="InterPro" id="IPR003423">
    <property type="entry name" value="OMP_efflux"/>
</dbReference>
<keyword evidence="7" id="KW-0998">Cell outer membrane</keyword>
<evidence type="ECO:0000256" key="2">
    <source>
        <dbReference type="ARBA" id="ARBA00007613"/>
    </source>
</evidence>
<dbReference type="GO" id="GO:0009279">
    <property type="term" value="C:cell outer membrane"/>
    <property type="evidence" value="ECO:0007669"/>
    <property type="project" value="UniProtKB-SubCell"/>
</dbReference>
<evidence type="ECO:0000256" key="1">
    <source>
        <dbReference type="ARBA" id="ARBA00004442"/>
    </source>
</evidence>
<evidence type="ECO:0000313" key="10">
    <source>
        <dbReference type="Proteomes" id="UP000215355"/>
    </source>
</evidence>
<dbReference type="Pfam" id="PF02321">
    <property type="entry name" value="OEP"/>
    <property type="match status" value="2"/>
</dbReference>
<dbReference type="Proteomes" id="UP000215355">
    <property type="component" value="Chromosome 1"/>
</dbReference>
<protein>
    <submittedName>
        <fullName evidence="9">Outer membrane channel protein</fullName>
    </submittedName>
</protein>
<dbReference type="InterPro" id="IPR051906">
    <property type="entry name" value="TolC-like"/>
</dbReference>
<evidence type="ECO:0000256" key="7">
    <source>
        <dbReference type="ARBA" id="ARBA00023237"/>
    </source>
</evidence>
<keyword evidence="6" id="KW-0472">Membrane</keyword>
<keyword evidence="8" id="KW-0732">Signal</keyword>
<keyword evidence="4" id="KW-1134">Transmembrane beta strand</keyword>
<dbReference type="GO" id="GO:1990281">
    <property type="term" value="C:efflux pump complex"/>
    <property type="evidence" value="ECO:0007669"/>
    <property type="project" value="TreeGrafter"/>
</dbReference>
<dbReference type="PANTHER" id="PTHR30026">
    <property type="entry name" value="OUTER MEMBRANE PROTEIN TOLC"/>
    <property type="match status" value="1"/>
</dbReference>
<organism evidence="9 10">
    <name type="scientific">Sphingobacterium mizutaii</name>
    <dbReference type="NCBI Taxonomy" id="1010"/>
    <lineage>
        <taxon>Bacteria</taxon>
        <taxon>Pseudomonadati</taxon>
        <taxon>Bacteroidota</taxon>
        <taxon>Sphingobacteriia</taxon>
        <taxon>Sphingobacteriales</taxon>
        <taxon>Sphingobacteriaceae</taxon>
        <taxon>Sphingobacterium</taxon>
    </lineage>
</organism>
<keyword evidence="3" id="KW-0813">Transport</keyword>
<evidence type="ECO:0000256" key="3">
    <source>
        <dbReference type="ARBA" id="ARBA00022448"/>
    </source>
</evidence>
<gene>
    <name evidence="9" type="ORF">SAMEA4412673_01204</name>
</gene>
<name>A0AAJ4XBL1_9SPHI</name>
<comment type="subcellular location">
    <subcellularLocation>
        <location evidence="1">Cell outer membrane</location>
    </subcellularLocation>
</comment>
<dbReference type="Gene3D" id="1.20.1600.10">
    <property type="entry name" value="Outer membrane efflux proteins (OEP)"/>
    <property type="match status" value="1"/>
</dbReference>
<evidence type="ECO:0000256" key="4">
    <source>
        <dbReference type="ARBA" id="ARBA00022452"/>
    </source>
</evidence>
<dbReference type="PANTHER" id="PTHR30026:SF20">
    <property type="entry name" value="OUTER MEMBRANE PROTEIN TOLC"/>
    <property type="match status" value="1"/>
</dbReference>
<dbReference type="AlphaFoldDB" id="A0AAJ4XBL1"/>
<comment type="similarity">
    <text evidence="2">Belongs to the outer membrane factor (OMF) (TC 1.B.17) family.</text>
</comment>
<keyword evidence="5" id="KW-0812">Transmembrane</keyword>
<dbReference type="GO" id="GO:0015562">
    <property type="term" value="F:efflux transmembrane transporter activity"/>
    <property type="evidence" value="ECO:0007669"/>
    <property type="project" value="InterPro"/>
</dbReference>
<dbReference type="KEGG" id="smiz:4412673_01204"/>
<evidence type="ECO:0000256" key="8">
    <source>
        <dbReference type="SAM" id="SignalP"/>
    </source>
</evidence>
<feature type="chain" id="PRO_5042578676" evidence="8">
    <location>
        <begin position="22"/>
        <end position="436"/>
    </location>
</feature>
<dbReference type="EMBL" id="LT906468">
    <property type="protein sequence ID" value="SNV46247.1"/>
    <property type="molecule type" value="Genomic_DNA"/>
</dbReference>
<proteinExistence type="inferred from homology"/>
<feature type="signal peptide" evidence="8">
    <location>
        <begin position="1"/>
        <end position="21"/>
    </location>
</feature>
<accession>A0AAJ4XBL1</accession>
<evidence type="ECO:0000313" key="9">
    <source>
        <dbReference type="EMBL" id="SNV46247.1"/>
    </source>
</evidence>
<sequence>MYKRFIVLIIILSSLSSYLKAQQPLSLEEAISQMKQNNSQLRVQQKEIDFSNAELEGTKSGFLPKVSVSHTAFFTNDPLNSFGFKLQQKTVTAADFNPDLLNNPDDMAHFNTKLAFQQPLLNFDVYSARKALKEKIAANQYQKKFAEEMLVVEIEKAYSNLQFLYEAKKAVEKGQIAYEEVLRNTRNMEQQGYAKASDVYLVQVGLSEVQNKGIEVDNHISNLSDYLNWLMGKPANEIYIPDTPLASMSLATDQLTFSQERADIRAMVSGLAAQGQMIDMNRKKLLPRINAFGEYNFNDKKIVGFGANGYLAGISLSWDIFNGNETQNKIKQSQISYAKAESEMLVYVEKHELELQKAKRDLVANQAKIRLTETAQKQASESLRILENRYSQGLEKTSDLLVAQAKDFEKQVELLEAIKEYNLSIIQIKFLTQPSN</sequence>
<dbReference type="RefSeq" id="WP_093094973.1">
    <property type="nucleotide sequence ID" value="NZ_FNGK01000001.1"/>
</dbReference>
<evidence type="ECO:0000256" key="6">
    <source>
        <dbReference type="ARBA" id="ARBA00023136"/>
    </source>
</evidence>
<dbReference type="SUPFAM" id="SSF56954">
    <property type="entry name" value="Outer membrane efflux proteins (OEP)"/>
    <property type="match status" value="1"/>
</dbReference>
<evidence type="ECO:0000256" key="5">
    <source>
        <dbReference type="ARBA" id="ARBA00022692"/>
    </source>
</evidence>
<dbReference type="GO" id="GO:0015288">
    <property type="term" value="F:porin activity"/>
    <property type="evidence" value="ECO:0007669"/>
    <property type="project" value="TreeGrafter"/>
</dbReference>